<dbReference type="RefSeq" id="WP_320556589.1">
    <property type="nucleotide sequence ID" value="NZ_JAXDAE010000014.1"/>
</dbReference>
<dbReference type="InterPro" id="IPR001279">
    <property type="entry name" value="Metallo-B-lactamas"/>
</dbReference>
<accession>A0ABU5ERP7</accession>
<reference evidence="2 3" key="1">
    <citation type="submission" date="2023-11" db="EMBL/GenBank/DDBJ databases">
        <title>Winogradskyella pelagius sp. nov., isolated from coastal sediment.</title>
        <authorList>
            <person name="Li F."/>
        </authorList>
    </citation>
    <scope>NUCLEOTIDE SEQUENCE [LARGE SCALE GENOMIC DNA]</scope>
    <source>
        <strain evidence="2 3">KCTC 23502</strain>
    </source>
</reference>
<dbReference type="Gene3D" id="3.60.15.10">
    <property type="entry name" value="Ribonuclease Z/Hydroxyacylglutathione hydrolase-like"/>
    <property type="match status" value="1"/>
</dbReference>
<keyword evidence="3" id="KW-1185">Reference proteome</keyword>
<dbReference type="Proteomes" id="UP001285855">
    <property type="component" value="Unassembled WGS sequence"/>
</dbReference>
<dbReference type="SUPFAM" id="SSF56281">
    <property type="entry name" value="Metallo-hydrolase/oxidoreductase"/>
    <property type="match status" value="1"/>
</dbReference>
<feature type="domain" description="Metallo-beta-lactamase" evidence="1">
    <location>
        <begin position="76"/>
        <end position="225"/>
    </location>
</feature>
<dbReference type="EMBL" id="JAXDAE010000014">
    <property type="protein sequence ID" value="MDY2588243.1"/>
    <property type="molecule type" value="Genomic_DNA"/>
</dbReference>
<protein>
    <submittedName>
        <fullName evidence="2">MBL fold metallo-hydrolase</fullName>
    </submittedName>
</protein>
<evidence type="ECO:0000259" key="1">
    <source>
        <dbReference type="Pfam" id="PF12706"/>
    </source>
</evidence>
<gene>
    <name evidence="2" type="ORF">SNF14_12920</name>
</gene>
<dbReference type="InterPro" id="IPR036866">
    <property type="entry name" value="RibonucZ/Hydroxyglut_hydro"/>
</dbReference>
<dbReference type="PROSITE" id="PS51257">
    <property type="entry name" value="PROKAR_LIPOPROTEIN"/>
    <property type="match status" value="1"/>
</dbReference>
<name>A0ABU5ERP7_9FLAO</name>
<dbReference type="PANTHER" id="PTHR43546">
    <property type="entry name" value="UPF0173 METAL-DEPENDENT HYDROLASE MJ1163-RELATED"/>
    <property type="match status" value="1"/>
</dbReference>
<dbReference type="InterPro" id="IPR050114">
    <property type="entry name" value="UPF0173_UPF0282_UlaG_hydrolase"/>
</dbReference>
<evidence type="ECO:0000313" key="3">
    <source>
        <dbReference type="Proteomes" id="UP001285855"/>
    </source>
</evidence>
<comment type="caution">
    <text evidence="2">The sequence shown here is derived from an EMBL/GenBank/DDBJ whole genome shotgun (WGS) entry which is preliminary data.</text>
</comment>
<dbReference type="Pfam" id="PF12706">
    <property type="entry name" value="Lactamase_B_2"/>
    <property type="match status" value="1"/>
</dbReference>
<proteinExistence type="predicted"/>
<dbReference type="PANTHER" id="PTHR43546:SF3">
    <property type="entry name" value="UPF0173 METAL-DEPENDENT HYDROLASE MJ1163"/>
    <property type="match status" value="1"/>
</dbReference>
<evidence type="ECO:0000313" key="2">
    <source>
        <dbReference type="EMBL" id="MDY2588243.1"/>
    </source>
</evidence>
<sequence>MKLLKITLLTSLIVTVLSCKNEKKEADIAVNETQNEINEGVNVIPISHGTLVLESNNEVIYVDPTGGSEAFKGQKSPTLVLITDIHGDHLSVPTLEALNLSNVRIIAPKAVTDKIATTISNDIITLNNDETMDHNGISIKAIPMYNLREEALKFHTKGRGNGYVLDINDERIYISGDTEDIPEMRNLKNIDKAFVCMNLPYTMPVESAASAVLDFKPKTVYPYHYRGSDGLSNINLFKEIVNKGDKSIDVQLLGWYN</sequence>
<organism evidence="2 3">
    <name type="scientific">Winogradskyella aquimaris</name>
    <dbReference type="NCBI Taxonomy" id="864074"/>
    <lineage>
        <taxon>Bacteria</taxon>
        <taxon>Pseudomonadati</taxon>
        <taxon>Bacteroidota</taxon>
        <taxon>Flavobacteriia</taxon>
        <taxon>Flavobacteriales</taxon>
        <taxon>Flavobacteriaceae</taxon>
        <taxon>Winogradskyella</taxon>
    </lineage>
</organism>